<keyword evidence="2" id="KW-1185">Reference proteome</keyword>
<dbReference type="RefSeq" id="WP_331212327.1">
    <property type="nucleotide sequence ID" value="NZ_JAZGQK010000001.1"/>
</dbReference>
<evidence type="ECO:0008006" key="3">
    <source>
        <dbReference type="Google" id="ProtNLM"/>
    </source>
</evidence>
<dbReference type="Proteomes" id="UP001332243">
    <property type="component" value="Unassembled WGS sequence"/>
</dbReference>
<gene>
    <name evidence="1" type="ORF">V1633_01945</name>
</gene>
<evidence type="ECO:0000313" key="1">
    <source>
        <dbReference type="EMBL" id="MEE6257250.1"/>
    </source>
</evidence>
<protein>
    <recommendedName>
        <fullName evidence="3">DUF2268 domain-containing protein</fullName>
    </recommendedName>
</protein>
<dbReference type="EMBL" id="JAZGQK010000001">
    <property type="protein sequence ID" value="MEE6257250.1"/>
    <property type="molecule type" value="Genomic_DNA"/>
</dbReference>
<organism evidence="1 2">
    <name type="scientific">Plantactinospora sonchi</name>
    <dbReference type="NCBI Taxonomy" id="1544735"/>
    <lineage>
        <taxon>Bacteria</taxon>
        <taxon>Bacillati</taxon>
        <taxon>Actinomycetota</taxon>
        <taxon>Actinomycetes</taxon>
        <taxon>Micromonosporales</taxon>
        <taxon>Micromonosporaceae</taxon>
        <taxon>Plantactinospora</taxon>
    </lineage>
</organism>
<name>A0ABU7RL71_9ACTN</name>
<proteinExistence type="predicted"/>
<sequence length="280" mass="30750">MVIFQDLVRRFGDFAAHDPTDDLVERWRREVVEPEADLFATVEPWVDPQVAPARLPGLVARRAELLARTVRAEAAVREATTLFADATGGGHLPVRAVMMVGLGQANGWVAPLDGEPTLFLGVERLPEPPFDTVLALHELVHLVHQRRSAADWPFDRVDADLFREGLAVYATARLMPTVALSGHLWFRADARAWVDRCAAMAGELRSRALRELDRTDVSGLWFGGAEDRPGELPGRCGYWLGWRLLGEILDGAPLDAALDWPLPEATARLRAALATTDGAG</sequence>
<evidence type="ECO:0000313" key="2">
    <source>
        <dbReference type="Proteomes" id="UP001332243"/>
    </source>
</evidence>
<accession>A0ABU7RL71</accession>
<comment type="caution">
    <text evidence="1">The sequence shown here is derived from an EMBL/GenBank/DDBJ whole genome shotgun (WGS) entry which is preliminary data.</text>
</comment>
<reference evidence="1 2" key="1">
    <citation type="submission" date="2024-01" db="EMBL/GenBank/DDBJ databases">
        <title>Genome insights into Plantactinospora sonchi sp. nov.</title>
        <authorList>
            <person name="Wang L."/>
        </authorList>
    </citation>
    <scope>NUCLEOTIDE SEQUENCE [LARGE SCALE GENOMIC DNA]</scope>
    <source>
        <strain evidence="1 2">NEAU-QY2</strain>
    </source>
</reference>